<dbReference type="InterPro" id="IPR006626">
    <property type="entry name" value="PbH1"/>
</dbReference>
<dbReference type="OrthoDB" id="5134860at2"/>
<dbReference type="STRING" id="536979.SAMN04488055_5521"/>
<dbReference type="InterPro" id="IPR039513">
    <property type="entry name" value="PL-6"/>
</dbReference>
<evidence type="ECO:0000259" key="3">
    <source>
        <dbReference type="Pfam" id="PF18962"/>
    </source>
</evidence>
<keyword evidence="2" id="KW-0732">Signal</keyword>
<dbReference type="InterPro" id="IPR011050">
    <property type="entry name" value="Pectin_lyase_fold/virulence"/>
</dbReference>
<gene>
    <name evidence="4" type="ORF">SAMN04488055_5521</name>
</gene>
<evidence type="ECO:0000313" key="5">
    <source>
        <dbReference type="Proteomes" id="UP000185003"/>
    </source>
</evidence>
<dbReference type="CDD" id="cd14251">
    <property type="entry name" value="PL-6"/>
    <property type="match status" value="1"/>
</dbReference>
<sequence>MNENSTYGKKRFPLLSKLLTAGCMLLLTTSATAQTVRTAVSAAQLNAAIAASAPGDTIVMTNGTWTNVSINFNASATATQPVTLRAQTPGKVILTGSSTLTFSAPYLVASGLCFKSGALTGGAIVKFNTNNCRLTSTAIVNYNPAVRSTSYYWVNFNGSYNRVDSCYFTGKNHHQPTIGNEQSNSRYNKVDHCYFKNMGGSGNGSEIFRIWGYGRNEELGTDGAFFTIEHNLLEAADGEGLEMISLKSNRNIVRYNTIKNTKGEITLRSGNFNTVEGNFIIGNNKEGSRGIRITGQNHKIINNYIENIREDAIVLIAGEFIDSFLTPDYKPILRAGTPLGRVPAYGPIKNVIIAHNTIVNPGGEGMDIGAAYKASWPSSQRMMLPQNCTIANNVIVKSSGVAITSPAQDMNPPLDVFNFEPNIYEGNVIYGATLNMHPAPASGITTQNPLLSVTGGLFRPSASSPLVNAGAGMYATDDMDGQPRDSNSDIGADESSSAPIIRKPLTPAETGPHWKDEIVIENPSPDITDNGGIISAQYANTGNPSQSFSSLIDNNTTTKYFISGKNALWVQYQSTVPAIVVKYTLTSGDDVASRDPRDWTLLASNDSTNWDTLDTRVGETFPSRGLTQTYAIADSASYIFYRLYVTANNGSSGTQFAEWQLIRHMEPEPEPEPENPFDLTDNHGTIIAQYTNTSKPSENYPSLIDNNPATKYYMSGRTALWVQYKSSIPAVAVSYTITSGNDTPTRDPKNWNLQASADSINWVTLDTQTNETFASRGLVKSYDFINTTPYLFYRLNVTANNTATGTQFAEWEIYQRKTQTIVFTDIPDKTYGDEPFELIATASSGGEVEFEVVSGPATFDGAMLTITGAGTVIVKATQAGDNNYFPAELEQTFTVSEASQQVAFTPIDTKTYGDAPFILRATASSKLPVSVFEIMSGPATIADSVLTITGAGTVTVRASQPGNGNYLTASEEQTFEVNKASQAITFPTISPKYIDDQAALHATASSGLPVSYSIVNGAGRVIDSTLSFLQEGTVIIRANQAGNENYLEAPGADLSVLVYGYDKKKDGLQIKVLPNPTHGILKVKLDNKDHSKQYVLHIYDQTGNIVQSTIIQKNDHKFEIDLDISSCRIGVYYLYISDGMKTFTKIIEKN</sequence>
<accession>A0A1N6KBN0</accession>
<feature type="region of interest" description="Disordered" evidence="1">
    <location>
        <begin position="475"/>
        <end position="508"/>
    </location>
</feature>
<reference evidence="5" key="1">
    <citation type="submission" date="2016-11" db="EMBL/GenBank/DDBJ databases">
        <authorList>
            <person name="Varghese N."/>
            <person name="Submissions S."/>
        </authorList>
    </citation>
    <scope>NUCLEOTIDE SEQUENCE [LARGE SCALE GENOMIC DNA]</scope>
    <source>
        <strain evidence="5">DSM 24787</strain>
    </source>
</reference>
<dbReference type="Pfam" id="PF14592">
    <property type="entry name" value="Chondroitinas_B"/>
    <property type="match status" value="1"/>
</dbReference>
<feature type="compositionally biased region" description="Polar residues" evidence="1">
    <location>
        <begin position="488"/>
        <end position="498"/>
    </location>
</feature>
<evidence type="ECO:0000256" key="2">
    <source>
        <dbReference type="SAM" id="SignalP"/>
    </source>
</evidence>
<dbReference type="Proteomes" id="UP000185003">
    <property type="component" value="Unassembled WGS sequence"/>
</dbReference>
<dbReference type="InterPro" id="IPR026444">
    <property type="entry name" value="Secre_tail"/>
</dbReference>
<dbReference type="RefSeq" id="WP_074242743.1">
    <property type="nucleotide sequence ID" value="NZ_FSRA01000002.1"/>
</dbReference>
<protein>
    <submittedName>
        <fullName evidence="4">Por secretion system C-terminal sorting domain-containing protein</fullName>
    </submittedName>
</protein>
<keyword evidence="5" id="KW-1185">Reference proteome</keyword>
<proteinExistence type="predicted"/>
<dbReference type="SUPFAM" id="SSF49785">
    <property type="entry name" value="Galactose-binding domain-like"/>
    <property type="match status" value="2"/>
</dbReference>
<feature type="chain" id="PRO_5012319996" evidence="2">
    <location>
        <begin position="34"/>
        <end position="1150"/>
    </location>
</feature>
<name>A0A1N6KBN0_9BACT</name>
<organism evidence="4 5">
    <name type="scientific">Chitinophaga niabensis</name>
    <dbReference type="NCBI Taxonomy" id="536979"/>
    <lineage>
        <taxon>Bacteria</taxon>
        <taxon>Pseudomonadati</taxon>
        <taxon>Bacteroidota</taxon>
        <taxon>Chitinophagia</taxon>
        <taxon>Chitinophagales</taxon>
        <taxon>Chitinophagaceae</taxon>
        <taxon>Chitinophaga</taxon>
    </lineage>
</organism>
<dbReference type="InterPro" id="IPR008979">
    <property type="entry name" value="Galactose-bd-like_sf"/>
</dbReference>
<dbReference type="SMART" id="SM00710">
    <property type="entry name" value="PbH1"/>
    <property type="match status" value="5"/>
</dbReference>
<dbReference type="SUPFAM" id="SSF51126">
    <property type="entry name" value="Pectin lyase-like"/>
    <property type="match status" value="1"/>
</dbReference>
<dbReference type="Gene3D" id="2.60.120.260">
    <property type="entry name" value="Galactose-binding domain-like"/>
    <property type="match status" value="1"/>
</dbReference>
<dbReference type="Pfam" id="PF18962">
    <property type="entry name" value="Por_Secre_tail"/>
    <property type="match status" value="1"/>
</dbReference>
<evidence type="ECO:0000256" key="1">
    <source>
        <dbReference type="SAM" id="MobiDB-lite"/>
    </source>
</evidence>
<dbReference type="InterPro" id="IPR012334">
    <property type="entry name" value="Pectin_lyas_fold"/>
</dbReference>
<dbReference type="AlphaFoldDB" id="A0A1N6KBN0"/>
<feature type="signal peptide" evidence="2">
    <location>
        <begin position="1"/>
        <end position="33"/>
    </location>
</feature>
<dbReference type="EMBL" id="FSRA01000002">
    <property type="protein sequence ID" value="SIO54004.1"/>
    <property type="molecule type" value="Genomic_DNA"/>
</dbReference>
<evidence type="ECO:0000313" key="4">
    <source>
        <dbReference type="EMBL" id="SIO54004.1"/>
    </source>
</evidence>
<dbReference type="NCBIfam" id="TIGR04183">
    <property type="entry name" value="Por_Secre_tail"/>
    <property type="match status" value="1"/>
</dbReference>
<feature type="domain" description="Secretion system C-terminal sorting" evidence="3">
    <location>
        <begin position="1073"/>
        <end position="1147"/>
    </location>
</feature>
<dbReference type="Gene3D" id="2.160.20.10">
    <property type="entry name" value="Single-stranded right-handed beta-helix, Pectin lyase-like"/>
    <property type="match status" value="1"/>
</dbReference>